<evidence type="ECO:0000256" key="1">
    <source>
        <dbReference type="SAM" id="SignalP"/>
    </source>
</evidence>
<organism evidence="3 4">
    <name type="scientific">Hoylesella buccalis DNF00853</name>
    <dbReference type="NCBI Taxonomy" id="1401074"/>
    <lineage>
        <taxon>Bacteria</taxon>
        <taxon>Pseudomonadati</taxon>
        <taxon>Bacteroidota</taxon>
        <taxon>Bacteroidia</taxon>
        <taxon>Bacteroidales</taxon>
        <taxon>Prevotellaceae</taxon>
        <taxon>Hoylesella</taxon>
    </lineage>
</organism>
<protein>
    <recommendedName>
        <fullName evidence="2">DUF4923 domain-containing protein</fullName>
    </recommendedName>
</protein>
<proteinExistence type="predicted"/>
<feature type="signal peptide" evidence="1">
    <location>
        <begin position="1"/>
        <end position="23"/>
    </location>
</feature>
<comment type="caution">
    <text evidence="3">The sequence shown here is derived from an EMBL/GenBank/DDBJ whole genome shotgun (WGS) entry which is preliminary data.</text>
</comment>
<reference evidence="3 4" key="1">
    <citation type="submission" date="2014-07" db="EMBL/GenBank/DDBJ databases">
        <authorList>
            <person name="McCorrison J."/>
            <person name="Sanka R."/>
            <person name="Torralba M."/>
            <person name="Gillis M."/>
            <person name="Haft D.H."/>
            <person name="Methe B."/>
            <person name="Sutton G."/>
            <person name="Nelson K.E."/>
        </authorList>
    </citation>
    <scope>NUCLEOTIDE SEQUENCE [LARGE SCALE GENOMIC DNA]</scope>
    <source>
        <strain evidence="3 4">DNF00853</strain>
    </source>
</reference>
<dbReference type="OrthoDB" id="1001469at2"/>
<name>A0A096BMP4_9BACT</name>
<feature type="domain" description="DUF4923" evidence="2">
    <location>
        <begin position="41"/>
        <end position="215"/>
    </location>
</feature>
<evidence type="ECO:0000313" key="4">
    <source>
        <dbReference type="Proteomes" id="UP000029556"/>
    </source>
</evidence>
<dbReference type="AlphaFoldDB" id="A0A096BMP4"/>
<accession>A0A096BMP4</accession>
<keyword evidence="1" id="KW-0732">Signal</keyword>
<gene>
    <name evidence="3" type="ORF">HMPREF2137_07885</name>
</gene>
<evidence type="ECO:0000313" key="3">
    <source>
        <dbReference type="EMBL" id="KGF34439.1"/>
    </source>
</evidence>
<dbReference type="Proteomes" id="UP000029556">
    <property type="component" value="Unassembled WGS sequence"/>
</dbReference>
<evidence type="ECO:0000259" key="2">
    <source>
        <dbReference type="Pfam" id="PF16270"/>
    </source>
</evidence>
<dbReference type="PROSITE" id="PS51257">
    <property type="entry name" value="PROKAR_LIPOPROTEIN"/>
    <property type="match status" value="1"/>
</dbReference>
<dbReference type="EMBL" id="JRNN01000069">
    <property type="protein sequence ID" value="KGF34439.1"/>
    <property type="molecule type" value="Genomic_DNA"/>
</dbReference>
<sequence length="215" mass="23351">MKTIHLTCVALSCAALMSCGSLQTDTTQAQKKETSTFGQILSAMTNGDALGNAFNSVIGLDKPTEAQLYGSWHYTQPGVAFTSKNALAKAGGEVAATQAKEKLKAPYQSVGFNARNTTLQLNKDKTFTIQLAGKTFQGSYTYHPDECKLDLQTFLITFPCYVKRTPKGMSFLLESKKLLTLFQAIASISGNSKLETIGKISKKYDGIRMGFEMGK</sequence>
<dbReference type="RefSeq" id="WP_036873308.1">
    <property type="nucleotide sequence ID" value="NZ_JRNN01000069.1"/>
</dbReference>
<feature type="chain" id="PRO_5001918291" description="DUF4923 domain-containing protein" evidence="1">
    <location>
        <begin position="24"/>
        <end position="215"/>
    </location>
</feature>
<dbReference type="InterPro" id="IPR032575">
    <property type="entry name" value="DUF4923"/>
</dbReference>
<dbReference type="Pfam" id="PF16270">
    <property type="entry name" value="DUF4923"/>
    <property type="match status" value="1"/>
</dbReference>